<feature type="active site" description="Proton donor" evidence="8">
    <location>
        <position position="59"/>
    </location>
</feature>
<dbReference type="EMBL" id="JBHMDY010000008">
    <property type="protein sequence ID" value="MFB9260854.1"/>
    <property type="molecule type" value="Genomic_DNA"/>
</dbReference>
<evidence type="ECO:0000256" key="5">
    <source>
        <dbReference type="ARBA" id="ARBA00022741"/>
    </source>
</evidence>
<protein>
    <recommendedName>
        <fullName evidence="8">Pantothenate synthetase</fullName>
        <shortName evidence="8">PS</shortName>
        <ecNumber evidence="8">6.3.2.1</ecNumber>
    </recommendedName>
    <alternativeName>
        <fullName evidence="8">Pantoate--beta-alanine ligase</fullName>
    </alternativeName>
    <alternativeName>
        <fullName evidence="8">Pantoate-activating enzyme</fullName>
    </alternativeName>
</protein>
<evidence type="ECO:0000256" key="4">
    <source>
        <dbReference type="ARBA" id="ARBA00022655"/>
    </source>
</evidence>
<dbReference type="EC" id="6.3.2.1" evidence="8"/>
<comment type="similarity">
    <text evidence="2 8">Belongs to the pantothenate synthetase family.</text>
</comment>
<dbReference type="Proteomes" id="UP001589700">
    <property type="component" value="Unassembled WGS sequence"/>
</dbReference>
<dbReference type="SUPFAM" id="SSF52374">
    <property type="entry name" value="Nucleotidylyl transferase"/>
    <property type="match status" value="1"/>
</dbReference>
<dbReference type="PANTHER" id="PTHR21299">
    <property type="entry name" value="CYTIDYLATE KINASE/PANTOATE-BETA-ALANINE LIGASE"/>
    <property type="match status" value="1"/>
</dbReference>
<evidence type="ECO:0000313" key="9">
    <source>
        <dbReference type="EMBL" id="MFB9260854.1"/>
    </source>
</evidence>
<keyword evidence="5 8" id="KW-0547">Nucleotide-binding</keyword>
<organism evidence="9 10">
    <name type="scientific">Dietzia aerolata</name>
    <dbReference type="NCBI Taxonomy" id="595984"/>
    <lineage>
        <taxon>Bacteria</taxon>
        <taxon>Bacillati</taxon>
        <taxon>Actinomycetota</taxon>
        <taxon>Actinomycetes</taxon>
        <taxon>Mycobacteriales</taxon>
        <taxon>Dietziaceae</taxon>
        <taxon>Dietzia</taxon>
    </lineage>
</organism>
<proteinExistence type="inferred from homology"/>
<keyword evidence="6 8" id="KW-0067">ATP-binding</keyword>
<comment type="subcellular location">
    <subcellularLocation>
        <location evidence="8">Cytoplasm</location>
    </subcellularLocation>
</comment>
<evidence type="ECO:0000256" key="3">
    <source>
        <dbReference type="ARBA" id="ARBA00022598"/>
    </source>
</evidence>
<feature type="binding site" evidence="8">
    <location>
        <begin position="52"/>
        <end position="59"/>
    </location>
    <ligand>
        <name>ATP</name>
        <dbReference type="ChEBI" id="CHEBI:30616"/>
    </ligand>
</feature>
<reference evidence="9 10" key="1">
    <citation type="submission" date="2024-09" db="EMBL/GenBank/DDBJ databases">
        <authorList>
            <person name="Sun Q."/>
            <person name="Mori K."/>
        </authorList>
    </citation>
    <scope>NUCLEOTIDE SEQUENCE [LARGE SCALE GENOMIC DNA]</scope>
    <source>
        <strain evidence="9 10">CCM 7659</strain>
    </source>
</reference>
<evidence type="ECO:0000313" key="10">
    <source>
        <dbReference type="Proteomes" id="UP001589700"/>
    </source>
</evidence>
<feature type="binding site" evidence="8">
    <location>
        <begin position="170"/>
        <end position="173"/>
    </location>
    <ligand>
        <name>ATP</name>
        <dbReference type="ChEBI" id="CHEBI:30616"/>
    </ligand>
</feature>
<name>A0ABV5JSU2_9ACTN</name>
<keyword evidence="8" id="KW-0963">Cytoplasm</keyword>
<dbReference type="NCBIfam" id="TIGR00018">
    <property type="entry name" value="panC"/>
    <property type="match status" value="1"/>
</dbReference>
<dbReference type="InterPro" id="IPR014729">
    <property type="entry name" value="Rossmann-like_a/b/a_fold"/>
</dbReference>
<evidence type="ECO:0000256" key="7">
    <source>
        <dbReference type="ARBA" id="ARBA00048258"/>
    </source>
</evidence>
<dbReference type="InterPro" id="IPR003721">
    <property type="entry name" value="Pantoate_ligase"/>
</dbReference>
<comment type="caution">
    <text evidence="9">The sequence shown here is derived from an EMBL/GenBank/DDBJ whole genome shotgun (WGS) entry which is preliminary data.</text>
</comment>
<dbReference type="HAMAP" id="MF_00158">
    <property type="entry name" value="PanC"/>
    <property type="match status" value="1"/>
</dbReference>
<dbReference type="Pfam" id="PF02569">
    <property type="entry name" value="Pantoate_ligase"/>
    <property type="match status" value="1"/>
</dbReference>
<comment type="function">
    <text evidence="8">Catalyzes the condensation of pantoate with beta-alanine in an ATP-dependent reaction via a pantoyl-adenylate intermediate.</text>
</comment>
<dbReference type="GO" id="GO:0004592">
    <property type="term" value="F:pantoate-beta-alanine ligase activity"/>
    <property type="evidence" value="ECO:0007669"/>
    <property type="project" value="UniProtKB-EC"/>
</dbReference>
<dbReference type="Gene3D" id="3.40.50.620">
    <property type="entry name" value="HUPs"/>
    <property type="match status" value="1"/>
</dbReference>
<comment type="pathway">
    <text evidence="1 8">Cofactor biosynthesis; (R)-pantothenate biosynthesis; (R)-pantothenate from (R)-pantoate and beta-alanine: step 1/1.</text>
</comment>
<feature type="binding site" evidence="8">
    <location>
        <begin position="207"/>
        <end position="210"/>
    </location>
    <ligand>
        <name>ATP</name>
        <dbReference type="ChEBI" id="CHEBI:30616"/>
    </ligand>
</feature>
<evidence type="ECO:0000256" key="1">
    <source>
        <dbReference type="ARBA" id="ARBA00004990"/>
    </source>
</evidence>
<dbReference type="InterPro" id="IPR042176">
    <property type="entry name" value="Pantoate_ligase_C"/>
</dbReference>
<feature type="binding site" evidence="8">
    <location>
        <position position="199"/>
    </location>
    <ligand>
        <name>ATP</name>
        <dbReference type="ChEBI" id="CHEBI:30616"/>
    </ligand>
</feature>
<comment type="catalytic activity">
    <reaction evidence="7 8">
        <text>(R)-pantoate + beta-alanine + ATP = (R)-pantothenate + AMP + diphosphate + H(+)</text>
        <dbReference type="Rhea" id="RHEA:10912"/>
        <dbReference type="ChEBI" id="CHEBI:15378"/>
        <dbReference type="ChEBI" id="CHEBI:15980"/>
        <dbReference type="ChEBI" id="CHEBI:29032"/>
        <dbReference type="ChEBI" id="CHEBI:30616"/>
        <dbReference type="ChEBI" id="CHEBI:33019"/>
        <dbReference type="ChEBI" id="CHEBI:57966"/>
        <dbReference type="ChEBI" id="CHEBI:456215"/>
        <dbReference type="EC" id="6.3.2.1"/>
    </reaction>
</comment>
<evidence type="ECO:0000256" key="8">
    <source>
        <dbReference type="HAMAP-Rule" id="MF_00158"/>
    </source>
</evidence>
<feature type="binding site" evidence="8">
    <location>
        <position position="176"/>
    </location>
    <ligand>
        <name>(R)-pantoate</name>
        <dbReference type="ChEBI" id="CHEBI:15980"/>
    </ligand>
</feature>
<evidence type="ECO:0000256" key="2">
    <source>
        <dbReference type="ARBA" id="ARBA00009256"/>
    </source>
</evidence>
<feature type="binding site" evidence="8">
    <location>
        <position position="84"/>
    </location>
    <ligand>
        <name>beta-alanine</name>
        <dbReference type="ChEBI" id="CHEBI:57966"/>
    </ligand>
</feature>
<keyword evidence="10" id="KW-1185">Reference proteome</keyword>
<sequence>MTTYPVRTAVPGRPNTGYARGELTIHHEPDSLHAVTESLRKVGKQITFVPTMGALHEGHLALVEAARRTPGAVVVASIFVNPLQFGEGEDLDAYPRTLDEDVAKLAEAGVELVFAPSATAMYPEGPRTTVQPGQTGEILDGAARPGHFAGMLTVVAKLFNIVAPHQAFFGEKDYQQLVLIRQMVADLNLDVRVVGVPTVRESDGLAMSSRNRYLSDDERELATTINAALVAGTFAAKGGRQAVIEAAAALLAERPQITLDYLELRAADLGEPPEEGPGRLLVAARIGTTRLIDNVGVAIGTGFLAAAEATVAAQQAEMADDLADDAVLAARPADSQEG</sequence>
<dbReference type="Gene3D" id="3.30.1300.10">
    <property type="entry name" value="Pantoate-beta-alanine ligase, C-terminal domain"/>
    <property type="match status" value="1"/>
</dbReference>
<feature type="binding site" evidence="8">
    <location>
        <position position="84"/>
    </location>
    <ligand>
        <name>(R)-pantoate</name>
        <dbReference type="ChEBI" id="CHEBI:15980"/>
    </ligand>
</feature>
<evidence type="ECO:0000256" key="6">
    <source>
        <dbReference type="ARBA" id="ARBA00022840"/>
    </source>
</evidence>
<dbReference type="CDD" id="cd00560">
    <property type="entry name" value="PanC"/>
    <property type="match status" value="1"/>
</dbReference>
<comment type="subunit">
    <text evidence="8">Homodimer.</text>
</comment>
<gene>
    <name evidence="8 9" type="primary">panC</name>
    <name evidence="9" type="ORF">ACFFVD_13695</name>
</gene>
<comment type="miscellaneous">
    <text evidence="8">The reaction proceeds by a bi uni uni bi ping pong mechanism.</text>
</comment>
<keyword evidence="4 8" id="KW-0566">Pantothenate biosynthesis</keyword>
<accession>A0ABV5JSU2</accession>
<dbReference type="PANTHER" id="PTHR21299:SF1">
    <property type="entry name" value="PANTOATE--BETA-ALANINE LIGASE"/>
    <property type="match status" value="1"/>
</dbReference>
<dbReference type="RefSeq" id="WP_182632442.1">
    <property type="nucleotide sequence ID" value="NZ_JAALDM010000143.1"/>
</dbReference>
<keyword evidence="3 8" id="KW-0436">Ligase</keyword>